<keyword evidence="2" id="KW-1133">Transmembrane helix</keyword>
<keyword evidence="2" id="KW-0472">Membrane</keyword>
<accession>A0A074YTW8</accession>
<dbReference type="KEGG" id="ovi:T265_16262"/>
<dbReference type="EMBL" id="KL608725">
    <property type="protein sequence ID" value="KER18148.1"/>
    <property type="molecule type" value="Genomic_DNA"/>
</dbReference>
<dbReference type="AlphaFoldDB" id="A0A074YTW8"/>
<dbReference type="Proteomes" id="UP000054324">
    <property type="component" value="Unassembled WGS sequence"/>
</dbReference>
<sequence length="135" mass="15569">VAYVVNRRFKLPLSWTFSSRLLLYTGISLFALLCQWQVMLAWRRHNCLRVDEIVAGLNESFLRGGVAYYNWRLRLNQFYHEQILRHRSAALSSKKTESTVDVLTAYQDEQRRAGLLKQDNAEVGETAPDASSSDT</sequence>
<evidence type="ECO:0000256" key="1">
    <source>
        <dbReference type="SAM" id="MobiDB-lite"/>
    </source>
</evidence>
<dbReference type="OrthoDB" id="110174at2759"/>
<keyword evidence="2" id="KW-0812">Transmembrane</keyword>
<reference evidence="3 4" key="1">
    <citation type="submission" date="2013-11" db="EMBL/GenBank/DDBJ databases">
        <title>Opisthorchis viverrini - life in the bile duct.</title>
        <authorList>
            <person name="Young N.D."/>
            <person name="Nagarajan N."/>
            <person name="Lin S.J."/>
            <person name="Korhonen P.K."/>
            <person name="Jex A.R."/>
            <person name="Hall R.S."/>
            <person name="Safavi-Hemami H."/>
            <person name="Kaewkong W."/>
            <person name="Bertrand D."/>
            <person name="Gao S."/>
            <person name="Seet Q."/>
            <person name="Wongkham S."/>
            <person name="Teh B.T."/>
            <person name="Wongkham C."/>
            <person name="Intapan P.M."/>
            <person name="Maleewong W."/>
            <person name="Yang X."/>
            <person name="Hu M."/>
            <person name="Wang Z."/>
            <person name="Hofmann A."/>
            <person name="Sternberg P.W."/>
            <person name="Tan P."/>
            <person name="Wang J."/>
            <person name="Gasser R.B."/>
        </authorList>
    </citation>
    <scope>NUCLEOTIDE SEQUENCE [LARGE SCALE GENOMIC DNA]</scope>
</reference>
<organism evidence="3 4">
    <name type="scientific">Opisthorchis viverrini</name>
    <name type="common">Southeast Asian liver fluke</name>
    <dbReference type="NCBI Taxonomy" id="6198"/>
    <lineage>
        <taxon>Eukaryota</taxon>
        <taxon>Metazoa</taxon>
        <taxon>Spiralia</taxon>
        <taxon>Lophotrochozoa</taxon>
        <taxon>Platyhelminthes</taxon>
        <taxon>Trematoda</taxon>
        <taxon>Digenea</taxon>
        <taxon>Opisthorchiida</taxon>
        <taxon>Opisthorchiata</taxon>
        <taxon>Opisthorchiidae</taxon>
        <taxon>Opisthorchis</taxon>
    </lineage>
</organism>
<feature type="region of interest" description="Disordered" evidence="1">
    <location>
        <begin position="113"/>
        <end position="135"/>
    </location>
</feature>
<evidence type="ECO:0000256" key="2">
    <source>
        <dbReference type="SAM" id="Phobius"/>
    </source>
</evidence>
<evidence type="ECO:0000313" key="4">
    <source>
        <dbReference type="Proteomes" id="UP000054324"/>
    </source>
</evidence>
<feature type="non-terminal residue" evidence="3">
    <location>
        <position position="135"/>
    </location>
</feature>
<dbReference type="RefSeq" id="XP_009178105.1">
    <property type="nucleotide sequence ID" value="XM_009179841.1"/>
</dbReference>
<dbReference type="CTD" id="20330427"/>
<dbReference type="GeneID" id="20330427"/>
<protein>
    <submittedName>
        <fullName evidence="3">Uncharacterized protein</fullName>
    </submittedName>
</protein>
<name>A0A074YTW8_OPIVI</name>
<feature type="transmembrane region" description="Helical" evidence="2">
    <location>
        <begin position="21"/>
        <end position="42"/>
    </location>
</feature>
<evidence type="ECO:0000313" key="3">
    <source>
        <dbReference type="EMBL" id="KER18148.1"/>
    </source>
</evidence>
<keyword evidence="4" id="KW-1185">Reference proteome</keyword>
<gene>
    <name evidence="3" type="ORF">T265_16262</name>
</gene>
<proteinExistence type="predicted"/>
<feature type="non-terminal residue" evidence="3">
    <location>
        <position position="1"/>
    </location>
</feature>